<dbReference type="GO" id="GO:0005886">
    <property type="term" value="C:plasma membrane"/>
    <property type="evidence" value="ECO:0007669"/>
    <property type="project" value="UniProtKB-SubCell"/>
</dbReference>
<evidence type="ECO:0000256" key="3">
    <source>
        <dbReference type="ARBA" id="ARBA00022614"/>
    </source>
</evidence>
<dbReference type="InterPro" id="IPR032675">
    <property type="entry name" value="LRR_dom_sf"/>
</dbReference>
<proteinExistence type="predicted"/>
<dbReference type="Proteomes" id="UP000594263">
    <property type="component" value="Unplaced"/>
</dbReference>
<dbReference type="EnsemblPlants" id="Kaladp0036s0146.1.v1.1">
    <property type="protein sequence ID" value="Kaladp0036s0146.1.v1.1.CDS.1"/>
    <property type="gene ID" value="Kaladp0036s0146.v1.1"/>
</dbReference>
<dbReference type="Gramene" id="Kaladp0036s0146.1.v1.1">
    <property type="protein sequence ID" value="Kaladp0036s0146.1.v1.1.CDS.1"/>
    <property type="gene ID" value="Kaladp0036s0146.v1.1"/>
</dbReference>
<dbReference type="GO" id="GO:0051707">
    <property type="term" value="P:response to other organism"/>
    <property type="evidence" value="ECO:0007669"/>
    <property type="project" value="UniProtKB-ARBA"/>
</dbReference>
<dbReference type="AlphaFoldDB" id="A0A7N0TG58"/>
<evidence type="ECO:0000313" key="7">
    <source>
        <dbReference type="EnsemblPlants" id="Kaladp0036s0146.1.v1.1.CDS.1"/>
    </source>
</evidence>
<evidence type="ECO:0000256" key="5">
    <source>
        <dbReference type="ARBA" id="ARBA00022737"/>
    </source>
</evidence>
<evidence type="ECO:0000256" key="4">
    <source>
        <dbReference type="ARBA" id="ARBA00022729"/>
    </source>
</evidence>
<evidence type="ECO:0000313" key="8">
    <source>
        <dbReference type="Proteomes" id="UP000594263"/>
    </source>
</evidence>
<dbReference type="Pfam" id="PF00560">
    <property type="entry name" value="LRR_1"/>
    <property type="match status" value="1"/>
</dbReference>
<keyword evidence="2" id="KW-1003">Cell membrane</keyword>
<comment type="subcellular location">
    <subcellularLocation>
        <location evidence="1">Cell membrane</location>
    </subcellularLocation>
</comment>
<sequence>MAGRKKKNNFLLSFLTLIILAAGLLVQISTSFTVIMSDTGVPSPLIDVPQTGFSITKNGSRTHPDEQAAVYDIMRATGNDWATDIPDVCRGRWHGIECMPDKDNVFHVVSLSFGALSDDTAFPTCDPTRSFISSSVTKLPHLRTLFFYRCLGQNPQPVPAFLGLLGQTLQTLVLRDNGHVGPIPMQVANLTKLRVLDLHGNNLNGSVPAQLNRITGLRSLDLSGNRLTGSIPELSSPVLNVLDLNQNHLTGSIPDSIGSLSALKKLDLSRNRMSGSIPASMNGLTNLVLLDLSYNHLSGPMMLKGLVSLEALILKGNPMGSTLQGFKGMKDLMILVLSDMDLIGPIPGSLTKLANLRVVHLDGNQLNGSIPEKLKELNHLSELRLNDNCLTGMVPFGRDLVWRMRRKLKLHNNNGLCYDPDSGFQDNLGALLDSGIGYCSTGSSSSRTVQHASNFYGWFPSSSTGSSHKPTTSSLTLRRILAYACSTLLLLLTST</sequence>
<dbReference type="InterPro" id="IPR003591">
    <property type="entry name" value="Leu-rich_rpt_typical-subtyp"/>
</dbReference>
<evidence type="ECO:0000256" key="6">
    <source>
        <dbReference type="ARBA" id="ARBA00023136"/>
    </source>
</evidence>
<dbReference type="PROSITE" id="PS51450">
    <property type="entry name" value="LRR"/>
    <property type="match status" value="1"/>
</dbReference>
<dbReference type="SUPFAM" id="SSF52058">
    <property type="entry name" value="L domain-like"/>
    <property type="match status" value="1"/>
</dbReference>
<dbReference type="Pfam" id="PF13855">
    <property type="entry name" value="LRR_8"/>
    <property type="match status" value="2"/>
</dbReference>
<keyword evidence="8" id="KW-1185">Reference proteome</keyword>
<dbReference type="OMA" id="HEQEAVY"/>
<accession>A0A7N0TG58</accession>
<dbReference type="FunFam" id="3.80.10.10:FF:000383">
    <property type="entry name" value="Leucine-rich repeat receptor protein kinase EMS1"/>
    <property type="match status" value="1"/>
</dbReference>
<name>A0A7N0TG58_KALFE</name>
<dbReference type="InterPro" id="IPR052941">
    <property type="entry name" value="StomDev_PlantInt_Reg"/>
</dbReference>
<dbReference type="PANTHER" id="PTHR48004">
    <property type="entry name" value="OS01G0149700 PROTEIN"/>
    <property type="match status" value="1"/>
</dbReference>
<dbReference type="Gene3D" id="3.80.10.10">
    <property type="entry name" value="Ribonuclease Inhibitor"/>
    <property type="match status" value="3"/>
</dbReference>
<keyword evidence="3" id="KW-0433">Leucine-rich repeat</keyword>
<keyword evidence="6" id="KW-0472">Membrane</keyword>
<reference evidence="7" key="1">
    <citation type="submission" date="2021-01" db="UniProtKB">
        <authorList>
            <consortium name="EnsemblPlants"/>
        </authorList>
    </citation>
    <scope>IDENTIFICATION</scope>
</reference>
<dbReference type="SMART" id="SM00369">
    <property type="entry name" value="LRR_TYP"/>
    <property type="match status" value="5"/>
</dbReference>
<organism evidence="7 8">
    <name type="scientific">Kalanchoe fedtschenkoi</name>
    <name type="common">Lavender scallops</name>
    <name type="synonym">South American air plant</name>
    <dbReference type="NCBI Taxonomy" id="63787"/>
    <lineage>
        <taxon>Eukaryota</taxon>
        <taxon>Viridiplantae</taxon>
        <taxon>Streptophyta</taxon>
        <taxon>Embryophyta</taxon>
        <taxon>Tracheophyta</taxon>
        <taxon>Spermatophyta</taxon>
        <taxon>Magnoliopsida</taxon>
        <taxon>eudicotyledons</taxon>
        <taxon>Gunneridae</taxon>
        <taxon>Pentapetalae</taxon>
        <taxon>Saxifragales</taxon>
        <taxon>Crassulaceae</taxon>
        <taxon>Kalanchoe</taxon>
    </lineage>
</organism>
<dbReference type="InterPro" id="IPR001611">
    <property type="entry name" value="Leu-rich_rpt"/>
</dbReference>
<dbReference type="FunFam" id="3.80.10.10:FF:000269">
    <property type="entry name" value="Piriformospora indica-insensitive protein 2"/>
    <property type="match status" value="1"/>
</dbReference>
<keyword evidence="4" id="KW-0732">Signal</keyword>
<dbReference type="PRINTS" id="PR00019">
    <property type="entry name" value="LEURICHRPT"/>
</dbReference>
<keyword evidence="5" id="KW-0677">Repeat</keyword>
<dbReference type="PANTHER" id="PTHR48004:SF42">
    <property type="entry name" value="PROTEIN TOO MANY MOUTHS-RELATED"/>
    <property type="match status" value="1"/>
</dbReference>
<evidence type="ECO:0000256" key="1">
    <source>
        <dbReference type="ARBA" id="ARBA00004236"/>
    </source>
</evidence>
<evidence type="ECO:0000256" key="2">
    <source>
        <dbReference type="ARBA" id="ARBA00022475"/>
    </source>
</evidence>
<protein>
    <submittedName>
        <fullName evidence="7">Uncharacterized protein</fullName>
    </submittedName>
</protein>